<accession>A0ABU5E7U9</accession>
<dbReference type="Proteomes" id="UP001279642">
    <property type="component" value="Unassembled WGS sequence"/>
</dbReference>
<protein>
    <submittedName>
        <fullName evidence="2">DUF4344 domain-containing metallopeptidase</fullName>
    </submittedName>
</protein>
<dbReference type="RefSeq" id="WP_320507438.1">
    <property type="nucleotide sequence ID" value="NZ_JAXCLW010000001.1"/>
</dbReference>
<reference evidence="2 3" key="1">
    <citation type="journal article" date="2016" name="Antonie Van Leeuwenhoek">
        <title>Dongia soli sp. nov., isolated from soil from Dokdo, Korea.</title>
        <authorList>
            <person name="Kim D.U."/>
            <person name="Lee H."/>
            <person name="Kim H."/>
            <person name="Kim S.G."/>
            <person name="Ka J.O."/>
        </authorList>
    </citation>
    <scope>NUCLEOTIDE SEQUENCE [LARGE SCALE GENOMIC DNA]</scope>
    <source>
        <strain evidence="2 3">D78</strain>
    </source>
</reference>
<evidence type="ECO:0000256" key="1">
    <source>
        <dbReference type="SAM" id="MobiDB-lite"/>
    </source>
</evidence>
<feature type="region of interest" description="Disordered" evidence="1">
    <location>
        <begin position="160"/>
        <end position="186"/>
    </location>
</feature>
<organism evidence="2 3">
    <name type="scientific">Dongia soli</name>
    <dbReference type="NCBI Taxonomy" id="600628"/>
    <lineage>
        <taxon>Bacteria</taxon>
        <taxon>Pseudomonadati</taxon>
        <taxon>Pseudomonadota</taxon>
        <taxon>Alphaproteobacteria</taxon>
        <taxon>Rhodospirillales</taxon>
        <taxon>Dongiaceae</taxon>
        <taxon>Dongia</taxon>
    </lineage>
</organism>
<dbReference type="InterPro" id="IPR025644">
    <property type="entry name" value="DUF4344"/>
</dbReference>
<comment type="caution">
    <text evidence="2">The sequence shown here is derived from an EMBL/GenBank/DDBJ whole genome shotgun (WGS) entry which is preliminary data.</text>
</comment>
<proteinExistence type="predicted"/>
<evidence type="ECO:0000313" key="3">
    <source>
        <dbReference type="Proteomes" id="UP001279642"/>
    </source>
</evidence>
<gene>
    <name evidence="2" type="ORF">SMD27_06150</name>
</gene>
<dbReference type="EMBL" id="JAXCLW010000001">
    <property type="protein sequence ID" value="MDY0882415.1"/>
    <property type="molecule type" value="Genomic_DNA"/>
</dbReference>
<feature type="compositionally biased region" description="Low complexity" evidence="1">
    <location>
        <begin position="53"/>
        <end position="71"/>
    </location>
</feature>
<dbReference type="Pfam" id="PF14247">
    <property type="entry name" value="DUF4344"/>
    <property type="match status" value="1"/>
</dbReference>
<feature type="region of interest" description="Disordered" evidence="1">
    <location>
        <begin position="52"/>
        <end position="83"/>
    </location>
</feature>
<evidence type="ECO:0000313" key="2">
    <source>
        <dbReference type="EMBL" id="MDY0882415.1"/>
    </source>
</evidence>
<name>A0ABU5E7U9_9PROT</name>
<keyword evidence="3" id="KW-1185">Reference proteome</keyword>
<sequence length="368" mass="38840">MAGLIIPFFRAVVLIALVLIAVVFIAMVQSGSAQESTGPAQTAQDQVLQNDASPDLLTPSLPSPQDGQAADSADDPDGGPNEDPVWAYFLGKTGFVFYRDMADLLIQHFDLSHPGDTATARDQLAALLLVSAEGDQYNGIPLMQAVLGWFNSWHLAMQEDQAAQQQAPSGGKDADEDETGTDSATGTAWAIGSLNPAQMATIACVIYGSDPARWRRVVDEGLLAPAQAGDCAAGFADLRQSWARSLAKADIAVVSLASAQPAGISSTQELHPLTLQYRSSADPTLRDIAAWIRNSALFDGLVRHLNETVKLPDPLVITLESCGPLPTASPDAAPEMIDASGGNLQLCYEVLSDIYGEASTQNVEAPPE</sequence>